<proteinExistence type="predicted"/>
<evidence type="ECO:0000313" key="3">
    <source>
        <dbReference type="Proteomes" id="UP000316270"/>
    </source>
</evidence>
<evidence type="ECO:0000313" key="2">
    <source>
        <dbReference type="EMBL" id="QDS69689.1"/>
    </source>
</evidence>
<dbReference type="EMBL" id="CP042187">
    <property type="protein sequence ID" value="QDS69689.1"/>
    <property type="molecule type" value="Genomic_DNA"/>
</dbReference>
<reference evidence="2 3" key="1">
    <citation type="submission" date="2019-07" db="EMBL/GenBank/DDBJ databases">
        <title>Finished genome of Venturia effusa.</title>
        <authorList>
            <person name="Young C.A."/>
            <person name="Cox M.P."/>
            <person name="Ganley A.R.D."/>
            <person name="David W.J."/>
        </authorList>
    </citation>
    <scope>NUCLEOTIDE SEQUENCE [LARGE SCALE GENOMIC DNA]</scope>
    <source>
        <strain evidence="3">albino</strain>
    </source>
</reference>
<organism evidence="2 3">
    <name type="scientific">Venturia effusa</name>
    <dbReference type="NCBI Taxonomy" id="50376"/>
    <lineage>
        <taxon>Eukaryota</taxon>
        <taxon>Fungi</taxon>
        <taxon>Dikarya</taxon>
        <taxon>Ascomycota</taxon>
        <taxon>Pezizomycotina</taxon>
        <taxon>Dothideomycetes</taxon>
        <taxon>Pleosporomycetidae</taxon>
        <taxon>Venturiales</taxon>
        <taxon>Venturiaceae</taxon>
        <taxon>Venturia</taxon>
    </lineage>
</organism>
<sequence length="212" mass="25481">MPLSTEGQMLGQELLKLRNSPHYKNHMFKAIEEKRNRLSPEMTAKIGQELADFHERYRHVNIKFEDEAVRCRKADEDAEEQAHREWRRSQDEKHRQEAEAQRRQWEDQRIQMKEQYRRDREFWKAQQQAQQEARSKEQKQAQTQTKKMNLPCLACNGRGKKPKEKWVETYERADKTSVQGHNRYLKYKCGSCNGSGRELRLPLPQERLDRLG</sequence>
<dbReference type="AlphaFoldDB" id="A0A517L226"/>
<evidence type="ECO:0000256" key="1">
    <source>
        <dbReference type="SAM" id="MobiDB-lite"/>
    </source>
</evidence>
<feature type="compositionally biased region" description="Basic and acidic residues" evidence="1">
    <location>
        <begin position="74"/>
        <end position="123"/>
    </location>
</feature>
<feature type="region of interest" description="Disordered" evidence="1">
    <location>
        <begin position="74"/>
        <end position="146"/>
    </location>
</feature>
<protein>
    <submittedName>
        <fullName evidence="2">Uncharacterized protein</fullName>
    </submittedName>
</protein>
<gene>
    <name evidence="2" type="ORF">FKW77_009694</name>
</gene>
<accession>A0A517L226</accession>
<keyword evidence="3" id="KW-1185">Reference proteome</keyword>
<dbReference type="Proteomes" id="UP000316270">
    <property type="component" value="Chromosome 3"/>
</dbReference>
<name>A0A517L226_9PEZI</name>